<dbReference type="EMBL" id="JAGINP010000006">
    <property type="protein sequence ID" value="MBP2292234.1"/>
    <property type="molecule type" value="Genomic_DNA"/>
</dbReference>
<name>A0ABS4SJ28_9PROT</name>
<evidence type="ECO:0000313" key="1">
    <source>
        <dbReference type="EMBL" id="MBP2292234.1"/>
    </source>
</evidence>
<protein>
    <submittedName>
        <fullName evidence="1">Uncharacterized protein</fullName>
    </submittedName>
</protein>
<evidence type="ECO:0000313" key="2">
    <source>
        <dbReference type="Proteomes" id="UP000781958"/>
    </source>
</evidence>
<keyword evidence="2" id="KW-1185">Reference proteome</keyword>
<accession>A0ABS4SJ28</accession>
<comment type="caution">
    <text evidence="1">The sequence shown here is derived from an EMBL/GenBank/DDBJ whole genome shotgun (WGS) entry which is preliminary data.</text>
</comment>
<reference evidence="1 2" key="1">
    <citation type="submission" date="2021-03" db="EMBL/GenBank/DDBJ databases">
        <title>Genomic Encyclopedia of Type Strains, Phase III (KMG-III): the genomes of soil and plant-associated and newly described type strains.</title>
        <authorList>
            <person name="Whitman W."/>
        </authorList>
    </citation>
    <scope>NUCLEOTIDE SEQUENCE [LARGE SCALE GENOMIC DNA]</scope>
    <source>
        <strain evidence="1 2">IMMIB AFH-6</strain>
    </source>
</reference>
<dbReference type="Proteomes" id="UP000781958">
    <property type="component" value="Unassembled WGS sequence"/>
</dbReference>
<proteinExistence type="predicted"/>
<gene>
    <name evidence="1" type="ORF">J2851_002004</name>
</gene>
<sequence length="524" mass="58078">MARKFTNDPHSDLADMEGRFREVEESVNKYSRTEKRARDQLYEALEQIYDFVVGALNDDMAKLKAFVRQKSSKRWSAWDDRNPFLPVVKLAFGAVGEASHSQYAKVLQHASTVKPPNQTLSEWLKEKSGIEKAYSEAVESDLQSRGADEGKAEREVRIQRGRAKASAMSKSEPFRFVGTMDVQEGFVVALVHVGKDGLARVVDMLDYDEGRLEKQLLKYADEDRNAEALKPPVAIVDNSSLDEGAPSSKLVHGLFYLVGILPDGDEGLGVDLRLINGGPEVCHKAVLVARSHKEPRVETLVVLDHHLPVLPVPAEFAISEIGVRHFLSRLSSPAGCSIQKSQSRQSEFRLVCSEAGTDELLLHLVEEPSVLNAAIFKTIRTREKQAFKVTEKAMESFSPYFSTSGTGGSHPGIDHKSTPHGGTMLTLAVEGRNLTGRSRPTGDTLVLGDFTIPPEKFPHCQAALSDFVRIYQAFPPDIDSVRVHIVQLDDANMVVVFRWEDREVAVASSAPIHVANSELREREK</sequence>
<dbReference type="RefSeq" id="WP_209766108.1">
    <property type="nucleotide sequence ID" value="NZ_JAGINP010000006.1"/>
</dbReference>
<organism evidence="1 2">
    <name type="scientific">Azospirillum rugosum</name>
    <dbReference type="NCBI Taxonomy" id="416170"/>
    <lineage>
        <taxon>Bacteria</taxon>
        <taxon>Pseudomonadati</taxon>
        <taxon>Pseudomonadota</taxon>
        <taxon>Alphaproteobacteria</taxon>
        <taxon>Rhodospirillales</taxon>
        <taxon>Azospirillaceae</taxon>
        <taxon>Azospirillum</taxon>
    </lineage>
</organism>